<dbReference type="EMBL" id="CP044065">
    <property type="protein sequence ID" value="QET01430.1"/>
    <property type="molecule type" value="Genomic_DNA"/>
</dbReference>
<evidence type="ECO:0000256" key="1">
    <source>
        <dbReference type="ARBA" id="ARBA00004651"/>
    </source>
</evidence>
<feature type="transmembrane region" description="Helical" evidence="6">
    <location>
        <begin position="44"/>
        <end position="62"/>
    </location>
</feature>
<gene>
    <name evidence="7" type="ORF">FOB72_04830</name>
</gene>
<organism evidence="7 8">
    <name type="scientific">Cupriavidus pauculus</name>
    <dbReference type="NCBI Taxonomy" id="82633"/>
    <lineage>
        <taxon>Bacteria</taxon>
        <taxon>Pseudomonadati</taxon>
        <taxon>Pseudomonadota</taxon>
        <taxon>Betaproteobacteria</taxon>
        <taxon>Burkholderiales</taxon>
        <taxon>Burkholderiaceae</taxon>
        <taxon>Cupriavidus</taxon>
    </lineage>
</organism>
<evidence type="ECO:0000256" key="5">
    <source>
        <dbReference type="ARBA" id="ARBA00023136"/>
    </source>
</evidence>
<keyword evidence="2" id="KW-1003">Cell membrane</keyword>
<evidence type="ECO:0000313" key="8">
    <source>
        <dbReference type="Proteomes" id="UP000322822"/>
    </source>
</evidence>
<dbReference type="PANTHER" id="PTHR33931:SF2">
    <property type="entry name" value="HOLIN-LIKE PROTEIN CIDA"/>
    <property type="match status" value="1"/>
</dbReference>
<evidence type="ECO:0000313" key="7">
    <source>
        <dbReference type="EMBL" id="QET01430.1"/>
    </source>
</evidence>
<dbReference type="AlphaFoldDB" id="A0A5P2H268"/>
<dbReference type="Proteomes" id="UP000322822">
    <property type="component" value="Chromosome 1"/>
</dbReference>
<accession>A0A5P2H268</accession>
<reference evidence="7 8" key="1">
    <citation type="submission" date="2019-09" db="EMBL/GenBank/DDBJ databases">
        <title>FDA dAtabase for Regulatory Grade micrObial Sequences (FDA-ARGOS): Supporting development and validation of Infectious Disease Dx tests.</title>
        <authorList>
            <person name="Sciortino C."/>
            <person name="Tallon L."/>
            <person name="Sadzewicz L."/>
            <person name="Vavikolanu K."/>
            <person name="Mehta A."/>
            <person name="Aluvathingal J."/>
            <person name="Nadendla S."/>
            <person name="Nandy P."/>
            <person name="Geyer C."/>
            <person name="Yan Y."/>
            <person name="Sichtig H."/>
        </authorList>
    </citation>
    <scope>NUCLEOTIDE SEQUENCE [LARGE SCALE GENOMIC DNA]</scope>
    <source>
        <strain evidence="7 8">FDAARGOS_664</strain>
    </source>
</reference>
<evidence type="ECO:0000256" key="6">
    <source>
        <dbReference type="SAM" id="Phobius"/>
    </source>
</evidence>
<dbReference type="InterPro" id="IPR005538">
    <property type="entry name" value="LrgA/CidA"/>
</dbReference>
<dbReference type="GO" id="GO:0005886">
    <property type="term" value="C:plasma membrane"/>
    <property type="evidence" value="ECO:0007669"/>
    <property type="project" value="UniProtKB-SubCell"/>
</dbReference>
<keyword evidence="4 6" id="KW-1133">Transmembrane helix</keyword>
<evidence type="ECO:0000256" key="4">
    <source>
        <dbReference type="ARBA" id="ARBA00022989"/>
    </source>
</evidence>
<feature type="transmembrane region" description="Helical" evidence="6">
    <location>
        <begin position="74"/>
        <end position="94"/>
    </location>
</feature>
<name>A0A5P2H268_9BURK</name>
<feature type="transmembrane region" description="Helical" evidence="6">
    <location>
        <begin position="21"/>
        <end position="38"/>
    </location>
</feature>
<protein>
    <submittedName>
        <fullName evidence="7">CidA/LrgA family protein</fullName>
    </submittedName>
</protein>
<evidence type="ECO:0000256" key="3">
    <source>
        <dbReference type="ARBA" id="ARBA00022692"/>
    </source>
</evidence>
<dbReference type="RefSeq" id="WP_150371481.1">
    <property type="nucleotide sequence ID" value="NZ_CP044065.1"/>
</dbReference>
<comment type="subcellular location">
    <subcellularLocation>
        <location evidence="1">Cell membrane</location>
        <topology evidence="1">Multi-pass membrane protein</topology>
    </subcellularLocation>
</comment>
<dbReference type="PANTHER" id="PTHR33931">
    <property type="entry name" value="HOLIN-LIKE PROTEIN CIDA-RELATED"/>
    <property type="match status" value="1"/>
</dbReference>
<keyword evidence="3 6" id="KW-0812">Transmembrane</keyword>
<dbReference type="OrthoDB" id="194658at2"/>
<evidence type="ECO:0000256" key="2">
    <source>
        <dbReference type="ARBA" id="ARBA00022475"/>
    </source>
</evidence>
<feature type="transmembrane region" description="Helical" evidence="6">
    <location>
        <begin position="106"/>
        <end position="129"/>
    </location>
</feature>
<keyword evidence="5 6" id="KW-0472">Membrane</keyword>
<dbReference type="Pfam" id="PF03788">
    <property type="entry name" value="LrgA"/>
    <property type="match status" value="1"/>
</dbReference>
<sequence>MKTLIPLALTRRLAPPASMRVALQISMMVAIWFAASELTRVTGLGMSPGVVGLLAVLALLLSGRGNVVWFRDGANWLLGELVLFFIPCVVAVMQYGQLFRTQGVQIVIAVVVGTVLVMAATALAVHVGCRLERWIAARRGQES</sequence>
<proteinExistence type="predicted"/>